<comment type="function">
    <text evidence="11">Subunits I and II form the functional core of the enzyme complex. Electrons originating in cytochrome c are transferred via heme a and Cu(A) to the binuclear center formed by heme a3 and Cu(B).</text>
</comment>
<evidence type="ECO:0000256" key="6">
    <source>
        <dbReference type="ARBA" id="ARBA00022723"/>
    </source>
</evidence>
<dbReference type="InterPro" id="IPR008972">
    <property type="entry name" value="Cupredoxin"/>
</dbReference>
<gene>
    <name evidence="16" type="ORF">SAMN05216421_2286</name>
</gene>
<dbReference type="Pfam" id="PF00116">
    <property type="entry name" value="COX2"/>
    <property type="match status" value="1"/>
</dbReference>
<organism evidence="16 17">
    <name type="scientific">Halopseudomonas xinjiangensis</name>
    <dbReference type="NCBI Taxonomy" id="487184"/>
    <lineage>
        <taxon>Bacteria</taxon>
        <taxon>Pseudomonadati</taxon>
        <taxon>Pseudomonadota</taxon>
        <taxon>Gammaproteobacteria</taxon>
        <taxon>Pseudomonadales</taxon>
        <taxon>Pseudomonadaceae</taxon>
        <taxon>Halopseudomonas</taxon>
    </lineage>
</organism>
<evidence type="ECO:0000256" key="13">
    <source>
        <dbReference type="ARBA" id="ARBA00047816"/>
    </source>
</evidence>
<sequence length="222" mass="24522">MFMLLTACGGSYSTLDPAGPQASGAAWLWWGMLGYFTLVYIGVVILWFVGMNRDPGKISDEQAQRVQNRWILWGGLVLPGVSVTAVLALGLPVGRVMLPLPPEQGEAVEVQIIGQQWQWEANYPGTNHRLEDHMLIPAGVPVDVHITSRDVVHSFWVPRLAGKMDAVPGHINVLRIQADQPGTYRGHCAEFCGTNHAHMKFVVEAVPQAEFDNWLEDGQTDE</sequence>
<evidence type="ECO:0000256" key="11">
    <source>
        <dbReference type="ARBA" id="ARBA00024688"/>
    </source>
</evidence>
<evidence type="ECO:0000256" key="14">
    <source>
        <dbReference type="SAM" id="Phobius"/>
    </source>
</evidence>
<dbReference type="PANTHER" id="PTHR22888:SF9">
    <property type="entry name" value="CYTOCHROME C OXIDASE SUBUNIT 2"/>
    <property type="match status" value="1"/>
</dbReference>
<dbReference type="InterPro" id="IPR045187">
    <property type="entry name" value="CcO_II"/>
</dbReference>
<evidence type="ECO:0000256" key="1">
    <source>
        <dbReference type="ARBA" id="ARBA00004141"/>
    </source>
</evidence>
<feature type="transmembrane region" description="Helical" evidence="14">
    <location>
        <begin position="70"/>
        <end position="91"/>
    </location>
</feature>
<evidence type="ECO:0000313" key="17">
    <source>
        <dbReference type="Proteomes" id="UP000243207"/>
    </source>
</evidence>
<keyword evidence="6" id="KW-0479">Metal-binding</keyword>
<keyword evidence="10 14" id="KW-0472">Membrane</keyword>
<keyword evidence="4" id="KW-0679">Respiratory chain</keyword>
<accession>A0A1H1VH00</accession>
<evidence type="ECO:0000256" key="8">
    <source>
        <dbReference type="ARBA" id="ARBA00022989"/>
    </source>
</evidence>
<comment type="catalytic activity">
    <reaction evidence="13">
        <text>4 Fe(II)-[cytochrome c] + O2 + 8 H(+)(in) = 4 Fe(III)-[cytochrome c] + 2 H2O + 4 H(+)(out)</text>
        <dbReference type="Rhea" id="RHEA:11436"/>
        <dbReference type="Rhea" id="RHEA-COMP:10350"/>
        <dbReference type="Rhea" id="RHEA-COMP:14399"/>
        <dbReference type="ChEBI" id="CHEBI:15377"/>
        <dbReference type="ChEBI" id="CHEBI:15378"/>
        <dbReference type="ChEBI" id="CHEBI:15379"/>
        <dbReference type="ChEBI" id="CHEBI:29033"/>
        <dbReference type="ChEBI" id="CHEBI:29034"/>
        <dbReference type="EC" id="7.1.1.9"/>
    </reaction>
</comment>
<dbReference type="InterPro" id="IPR014222">
    <property type="entry name" value="Cyt_c_oxidase_su2"/>
</dbReference>
<dbReference type="OrthoDB" id="9781261at2"/>
<proteinExistence type="inferred from homology"/>
<evidence type="ECO:0000256" key="2">
    <source>
        <dbReference type="ARBA" id="ARBA00007866"/>
    </source>
</evidence>
<comment type="subcellular location">
    <subcellularLocation>
        <location evidence="1">Membrane</location>
        <topology evidence="1">Multi-pass membrane protein</topology>
    </subcellularLocation>
</comment>
<dbReference type="PROSITE" id="PS00078">
    <property type="entry name" value="COX2"/>
    <property type="match status" value="1"/>
</dbReference>
<evidence type="ECO:0000256" key="9">
    <source>
        <dbReference type="ARBA" id="ARBA00023008"/>
    </source>
</evidence>
<evidence type="ECO:0000256" key="12">
    <source>
        <dbReference type="ARBA" id="ARBA00031399"/>
    </source>
</evidence>
<evidence type="ECO:0000313" key="16">
    <source>
        <dbReference type="EMBL" id="SDS83369.1"/>
    </source>
</evidence>
<dbReference type="InterPro" id="IPR001505">
    <property type="entry name" value="Copper_CuA"/>
</dbReference>
<keyword evidence="17" id="KW-1185">Reference proteome</keyword>
<dbReference type="GO" id="GO:0016020">
    <property type="term" value="C:membrane"/>
    <property type="evidence" value="ECO:0007669"/>
    <property type="project" value="UniProtKB-SubCell"/>
</dbReference>
<keyword evidence="7" id="KW-0249">Electron transport</keyword>
<name>A0A1H1VH00_9GAMM</name>
<dbReference type="EMBL" id="LT629736">
    <property type="protein sequence ID" value="SDS83369.1"/>
    <property type="molecule type" value="Genomic_DNA"/>
</dbReference>
<dbReference type="AlphaFoldDB" id="A0A1H1VH00"/>
<keyword evidence="9" id="KW-0186">Copper</keyword>
<dbReference type="GO" id="GO:0004129">
    <property type="term" value="F:cytochrome-c oxidase activity"/>
    <property type="evidence" value="ECO:0007669"/>
    <property type="project" value="UniProtKB-EC"/>
</dbReference>
<evidence type="ECO:0000256" key="10">
    <source>
        <dbReference type="ARBA" id="ARBA00023136"/>
    </source>
</evidence>
<dbReference type="RefSeq" id="WP_093394723.1">
    <property type="nucleotide sequence ID" value="NZ_LT629736.1"/>
</dbReference>
<comment type="similarity">
    <text evidence="2">Belongs to the cytochrome c oxidase subunit 2 family.</text>
</comment>
<evidence type="ECO:0000256" key="3">
    <source>
        <dbReference type="ARBA" id="ARBA00022448"/>
    </source>
</evidence>
<dbReference type="InterPro" id="IPR002429">
    <property type="entry name" value="CcO_II-like_C"/>
</dbReference>
<dbReference type="PROSITE" id="PS50857">
    <property type="entry name" value="COX2_CUA"/>
    <property type="match status" value="1"/>
</dbReference>
<keyword evidence="3" id="KW-0813">Transport</keyword>
<dbReference type="GO" id="GO:0042773">
    <property type="term" value="P:ATP synthesis coupled electron transport"/>
    <property type="evidence" value="ECO:0007669"/>
    <property type="project" value="TreeGrafter"/>
</dbReference>
<evidence type="ECO:0000259" key="15">
    <source>
        <dbReference type="PROSITE" id="PS50857"/>
    </source>
</evidence>
<dbReference type="SUPFAM" id="SSF49503">
    <property type="entry name" value="Cupredoxins"/>
    <property type="match status" value="1"/>
</dbReference>
<evidence type="ECO:0000256" key="5">
    <source>
        <dbReference type="ARBA" id="ARBA00022692"/>
    </source>
</evidence>
<dbReference type="NCBIfam" id="TIGR02866">
    <property type="entry name" value="CoxB"/>
    <property type="match status" value="1"/>
</dbReference>
<feature type="transmembrane region" description="Helical" evidence="14">
    <location>
        <begin position="27"/>
        <end position="49"/>
    </location>
</feature>
<dbReference type="Proteomes" id="UP000243207">
    <property type="component" value="Chromosome I"/>
</dbReference>
<evidence type="ECO:0000256" key="7">
    <source>
        <dbReference type="ARBA" id="ARBA00022982"/>
    </source>
</evidence>
<keyword evidence="5 14" id="KW-0812">Transmembrane</keyword>
<dbReference type="GO" id="GO:0016491">
    <property type="term" value="F:oxidoreductase activity"/>
    <property type="evidence" value="ECO:0007669"/>
    <property type="project" value="InterPro"/>
</dbReference>
<dbReference type="PANTHER" id="PTHR22888">
    <property type="entry name" value="CYTOCHROME C OXIDASE, SUBUNIT II"/>
    <property type="match status" value="1"/>
</dbReference>
<evidence type="ECO:0000256" key="4">
    <source>
        <dbReference type="ARBA" id="ARBA00022660"/>
    </source>
</evidence>
<keyword evidence="8 14" id="KW-1133">Transmembrane helix</keyword>
<feature type="domain" description="Cytochrome oxidase subunit II copper A binding" evidence="15">
    <location>
        <begin position="105"/>
        <end position="217"/>
    </location>
</feature>
<dbReference type="STRING" id="487184.SAMN05216421_2286"/>
<dbReference type="GO" id="GO:0005507">
    <property type="term" value="F:copper ion binding"/>
    <property type="evidence" value="ECO:0007669"/>
    <property type="project" value="InterPro"/>
</dbReference>
<dbReference type="Gene3D" id="2.60.40.420">
    <property type="entry name" value="Cupredoxins - blue copper proteins"/>
    <property type="match status" value="1"/>
</dbReference>
<reference evidence="17" key="1">
    <citation type="submission" date="2016-10" db="EMBL/GenBank/DDBJ databases">
        <authorList>
            <person name="Varghese N."/>
            <person name="Submissions S."/>
        </authorList>
    </citation>
    <scope>NUCLEOTIDE SEQUENCE [LARGE SCALE GENOMIC DNA]</scope>
    <source>
        <strain evidence="17">NRRL B-51270</strain>
    </source>
</reference>
<protein>
    <recommendedName>
        <fullName evidence="12">Cytochrome aa3 subunit 2</fullName>
    </recommendedName>
</protein>